<evidence type="ECO:0000256" key="2">
    <source>
        <dbReference type="SAM" id="Phobius"/>
    </source>
</evidence>
<protein>
    <submittedName>
        <fullName evidence="3">Uncharacterized protein</fullName>
    </submittedName>
</protein>
<name>A0A9Q9AMY5_9PEZI</name>
<keyword evidence="2" id="KW-0812">Transmembrane</keyword>
<evidence type="ECO:0000313" key="4">
    <source>
        <dbReference type="Proteomes" id="UP001056384"/>
    </source>
</evidence>
<keyword evidence="2" id="KW-0472">Membrane</keyword>
<dbReference type="EMBL" id="CP099419">
    <property type="protein sequence ID" value="USW48972.1"/>
    <property type="molecule type" value="Genomic_DNA"/>
</dbReference>
<feature type="compositionally biased region" description="Low complexity" evidence="1">
    <location>
        <begin position="111"/>
        <end position="128"/>
    </location>
</feature>
<organism evidence="3 4">
    <name type="scientific">Septoria linicola</name>
    <dbReference type="NCBI Taxonomy" id="215465"/>
    <lineage>
        <taxon>Eukaryota</taxon>
        <taxon>Fungi</taxon>
        <taxon>Dikarya</taxon>
        <taxon>Ascomycota</taxon>
        <taxon>Pezizomycotina</taxon>
        <taxon>Dothideomycetes</taxon>
        <taxon>Dothideomycetidae</taxon>
        <taxon>Mycosphaerellales</taxon>
        <taxon>Mycosphaerellaceae</taxon>
        <taxon>Septoria</taxon>
    </lineage>
</organism>
<accession>A0A9Q9AMY5</accession>
<gene>
    <name evidence="3" type="ORF">Slin15195_G022910</name>
</gene>
<proteinExistence type="predicted"/>
<reference evidence="3" key="1">
    <citation type="submission" date="2022-06" db="EMBL/GenBank/DDBJ databases">
        <title>Complete genome sequences of two strains of the flax pathogen Septoria linicola.</title>
        <authorList>
            <person name="Lapalu N."/>
            <person name="Simon A."/>
            <person name="Demenou B."/>
            <person name="Paumier D."/>
            <person name="Guillot M.-P."/>
            <person name="Gout L."/>
            <person name="Valade R."/>
        </authorList>
    </citation>
    <scope>NUCLEOTIDE SEQUENCE</scope>
    <source>
        <strain evidence="3">SE15195</strain>
    </source>
</reference>
<evidence type="ECO:0000313" key="3">
    <source>
        <dbReference type="EMBL" id="USW48972.1"/>
    </source>
</evidence>
<keyword evidence="4" id="KW-1185">Reference proteome</keyword>
<sequence length="137" mass="15997">MARPQLVLSPDHPLRFSVSFSTSSHRDLPSAQMIAGNQRRHGNTSSHPSDPLAEGWRRRWNIFTKRAKWWFFWIYDDHWVFVLWVSVVMLFLCIIGWIFHKNQQAERDWTSAQSSSATMTTSATTTSQVAPRPPIRR</sequence>
<evidence type="ECO:0000256" key="1">
    <source>
        <dbReference type="SAM" id="MobiDB-lite"/>
    </source>
</evidence>
<dbReference type="AlphaFoldDB" id="A0A9Q9AMY5"/>
<feature type="region of interest" description="Disordered" evidence="1">
    <location>
        <begin position="111"/>
        <end position="137"/>
    </location>
</feature>
<feature type="transmembrane region" description="Helical" evidence="2">
    <location>
        <begin position="79"/>
        <end position="99"/>
    </location>
</feature>
<keyword evidence="2" id="KW-1133">Transmembrane helix</keyword>
<dbReference type="Proteomes" id="UP001056384">
    <property type="component" value="Chromosome 2"/>
</dbReference>